<dbReference type="KEGG" id="pog:Pogu_ECE009"/>
<dbReference type="AlphaFoldDB" id="H6QE06"/>
<proteinExistence type="predicted"/>
<dbReference type="Proteomes" id="UP000009062">
    <property type="component" value="Plasmid extrachromosomal element"/>
</dbReference>
<keyword evidence="2" id="KW-1185">Reference proteome</keyword>
<keyword evidence="1" id="KW-0614">Plasmid</keyword>
<evidence type="ECO:0000313" key="2">
    <source>
        <dbReference type="Proteomes" id="UP000009062"/>
    </source>
</evidence>
<evidence type="ECO:0000313" key="1">
    <source>
        <dbReference type="EMBL" id="AFA40836.1"/>
    </source>
</evidence>
<gene>
    <name evidence="1" type="ORF">Pogu_ECE009</name>
</gene>
<geneLocation type="plasmid" evidence="1 2">
    <name>extrachromosomal element</name>
</geneLocation>
<reference evidence="1 2" key="1">
    <citation type="submission" date="2012-01" db="EMBL/GenBank/DDBJ databases">
        <title>Complete Genome Sequence of Pyrobaculum oguniense.</title>
        <authorList>
            <person name="Bernick D.L."/>
            <person name="Karplus K."/>
            <person name="Lui L.M."/>
            <person name="Coker J.K.C."/>
            <person name="Murphy J.N."/>
            <person name="Cozen A.E."/>
            <person name="Chan P.P."/>
            <person name="Lowe T.M."/>
        </authorList>
    </citation>
    <scope>NUCLEOTIDE SEQUENCE [LARGE SCALE GENOMIC DNA]</scope>
    <source>
        <strain evidence="1 2">TE7</strain>
        <plasmid evidence="1 2">extrachromosomal element</plasmid>
    </source>
</reference>
<dbReference type="EMBL" id="CP003317">
    <property type="protein sequence ID" value="AFA40836.1"/>
    <property type="molecule type" value="Genomic_DNA"/>
</dbReference>
<accession>H6QE06</accession>
<organism evidence="1 2">
    <name type="scientific">Pyrobaculum oguniense (strain DSM 13380 / JCM 10595 / TE7)</name>
    <dbReference type="NCBI Taxonomy" id="698757"/>
    <lineage>
        <taxon>Archaea</taxon>
        <taxon>Thermoproteota</taxon>
        <taxon>Thermoprotei</taxon>
        <taxon>Thermoproteales</taxon>
        <taxon>Thermoproteaceae</taxon>
        <taxon>Pyrobaculum</taxon>
    </lineage>
</organism>
<name>H6QE06_PYROT</name>
<protein>
    <submittedName>
        <fullName evidence="1">Uncharacterized protein</fullName>
    </submittedName>
</protein>
<dbReference type="HOGENOM" id="CLU_2565890_0_0_2"/>
<sequence length="81" mass="9331">MSSLISYVAELVSKGKDVIIHVREDAVEVYHDEDGHLVGSTFPPVKFMDLYKQLVGRFGELVKPPKDNIIIVSKKRYERLW</sequence>